<evidence type="ECO:0000313" key="2">
    <source>
        <dbReference type="EMBL" id="OIQ76059.1"/>
    </source>
</evidence>
<feature type="transmembrane region" description="Helical" evidence="1">
    <location>
        <begin position="42"/>
        <end position="63"/>
    </location>
</feature>
<keyword evidence="1" id="KW-0472">Membrane</keyword>
<name>A0A1J5QEW1_9ZZZZ</name>
<proteinExistence type="predicted"/>
<comment type="caution">
    <text evidence="2">The sequence shown here is derived from an EMBL/GenBank/DDBJ whole genome shotgun (WGS) entry which is preliminary data.</text>
</comment>
<keyword evidence="1" id="KW-0812">Transmembrane</keyword>
<sequence length="120" mass="13560">MDYLDTRIKELTTEQDEHLLRSSQPYGWPGLWRQMLGGRLGWSVRATLILVVLLVIAAIWTGVKFMAATDVLAALKYGLAFSTLVIIAVQLQIGMMPHVQSERVLRALKRVEILLLSRTQ</sequence>
<dbReference type="InterPro" id="IPR046659">
    <property type="entry name" value="DUF6768"/>
</dbReference>
<gene>
    <name evidence="2" type="ORF">GALL_422690</name>
</gene>
<organism evidence="2">
    <name type="scientific">mine drainage metagenome</name>
    <dbReference type="NCBI Taxonomy" id="410659"/>
    <lineage>
        <taxon>unclassified sequences</taxon>
        <taxon>metagenomes</taxon>
        <taxon>ecological metagenomes</taxon>
    </lineage>
</organism>
<dbReference type="AlphaFoldDB" id="A0A1J5QEW1"/>
<feature type="transmembrane region" description="Helical" evidence="1">
    <location>
        <begin position="75"/>
        <end position="93"/>
    </location>
</feature>
<evidence type="ECO:0000256" key="1">
    <source>
        <dbReference type="SAM" id="Phobius"/>
    </source>
</evidence>
<keyword evidence="1" id="KW-1133">Transmembrane helix</keyword>
<dbReference type="EMBL" id="MLJW01001978">
    <property type="protein sequence ID" value="OIQ76059.1"/>
    <property type="molecule type" value="Genomic_DNA"/>
</dbReference>
<reference evidence="2" key="1">
    <citation type="submission" date="2016-10" db="EMBL/GenBank/DDBJ databases">
        <title>Sequence of Gallionella enrichment culture.</title>
        <authorList>
            <person name="Poehlein A."/>
            <person name="Muehling M."/>
            <person name="Daniel R."/>
        </authorList>
    </citation>
    <scope>NUCLEOTIDE SEQUENCE</scope>
</reference>
<accession>A0A1J5QEW1</accession>
<protein>
    <submittedName>
        <fullName evidence="2">Uncharacterized protein</fullName>
    </submittedName>
</protein>
<dbReference type="Pfam" id="PF20556">
    <property type="entry name" value="DUF6768"/>
    <property type="match status" value="1"/>
</dbReference>